<feature type="signal peptide" evidence="1">
    <location>
        <begin position="1"/>
        <end position="18"/>
    </location>
</feature>
<reference evidence="2 3" key="2">
    <citation type="journal article" date="2013" name="Genome Announc.">
        <title>Genome Sequence of Growth-Improving Paenibacillus mucilaginosus Strain KNP414.</title>
        <authorList>
            <person name="Lu J.J."/>
            <person name="Wang J.F."/>
            <person name="Hu X.F."/>
        </authorList>
    </citation>
    <scope>NUCLEOTIDE SEQUENCE [LARGE SCALE GENOMIC DNA]</scope>
    <source>
        <strain evidence="2 3">KNP414</strain>
    </source>
</reference>
<sequence>MKPFKLIPLLLAVPLIFAGCGSKETPASGSSTGGTAPAATEKKVYKIGITQIVEHPSLNATREGFLAALKDSGLVEKDNLQVDYQNAQGDSTNNLTIAQKFASDKKDLVLAIATPSALAAVQSVKDAPVLFAAITDPVGAKLVKSLDKPGGNVTGAADTHPDAVPKLMDLIASDFPKVKTVGIVLNEGEPNAAVMAKNAETALAKHNIKVLKAAVTNSSEVKQAADSLAGKVDAFYITLDNTVVSAVDTMIKVANDKKIPLFSSDRDTVERGATATYGFKYYDHGYQAGKMAVEILKNGAKPGDMKVTYPDKLDLIINLDAAKAQGVEITDALKGKVQDPKNLLSGSAK</sequence>
<feature type="chain" id="PRO_5038834720" evidence="1">
    <location>
        <begin position="19"/>
        <end position="349"/>
    </location>
</feature>
<dbReference type="PANTHER" id="PTHR35271:SF1">
    <property type="entry name" value="ABC TRANSPORTER, SUBSTRATE-BINDING LIPOPROTEIN"/>
    <property type="match status" value="1"/>
</dbReference>
<dbReference type="EMBL" id="CP002869">
    <property type="protein sequence ID" value="AEI41171.1"/>
    <property type="molecule type" value="Genomic_DNA"/>
</dbReference>
<proteinExistence type="predicted"/>
<dbReference type="PROSITE" id="PS51257">
    <property type="entry name" value="PROKAR_LIPOPROTEIN"/>
    <property type="match status" value="1"/>
</dbReference>
<dbReference type="CDD" id="cd06325">
    <property type="entry name" value="PBP1_ABC_unchar_transporter"/>
    <property type="match status" value="1"/>
</dbReference>
<name>F8F5J8_PAEMK</name>
<dbReference type="HOGENOM" id="CLU_058196_0_0_9"/>
<dbReference type="Proteomes" id="UP000006620">
    <property type="component" value="Chromosome"/>
</dbReference>
<dbReference type="Pfam" id="PF04392">
    <property type="entry name" value="ABC_sub_bind"/>
    <property type="match status" value="1"/>
</dbReference>
<organism evidence="2 3">
    <name type="scientific">Paenibacillus mucilaginosus (strain KNP414)</name>
    <dbReference type="NCBI Taxonomy" id="1036673"/>
    <lineage>
        <taxon>Bacteria</taxon>
        <taxon>Bacillati</taxon>
        <taxon>Bacillota</taxon>
        <taxon>Bacilli</taxon>
        <taxon>Bacillales</taxon>
        <taxon>Paenibacillaceae</taxon>
        <taxon>Paenibacillus</taxon>
    </lineage>
</organism>
<dbReference type="PANTHER" id="PTHR35271">
    <property type="entry name" value="ABC TRANSPORTER, SUBSTRATE-BINDING LIPOPROTEIN-RELATED"/>
    <property type="match status" value="1"/>
</dbReference>
<protein>
    <submittedName>
        <fullName evidence="2">ABC transporter periplasmic substrate-binding protein</fullName>
    </submittedName>
</protein>
<evidence type="ECO:0000313" key="3">
    <source>
        <dbReference type="Proteomes" id="UP000006620"/>
    </source>
</evidence>
<evidence type="ECO:0000313" key="2">
    <source>
        <dbReference type="EMBL" id="AEI41171.1"/>
    </source>
</evidence>
<dbReference type="Gene3D" id="3.40.50.2300">
    <property type="match status" value="2"/>
</dbReference>
<dbReference type="InterPro" id="IPR007487">
    <property type="entry name" value="ABC_transpt-TYRBP-like"/>
</dbReference>
<dbReference type="RefSeq" id="WP_013916332.1">
    <property type="nucleotide sequence ID" value="NC_015690.1"/>
</dbReference>
<reference evidence="3" key="1">
    <citation type="submission" date="2011-06" db="EMBL/GenBank/DDBJ databases">
        <title>Complete genome sequence of Paenibacillus mucilaginosus KNP414.</title>
        <authorList>
            <person name="Wang J."/>
            <person name="Hu S."/>
            <person name="Hu X."/>
            <person name="Zhang B."/>
            <person name="Dong D."/>
            <person name="Zhang S."/>
            <person name="Zhao K."/>
            <person name="Wu D."/>
        </authorList>
    </citation>
    <scope>NUCLEOTIDE SEQUENCE [LARGE SCALE GENOMIC DNA]</scope>
    <source>
        <strain evidence="3">KNP414</strain>
    </source>
</reference>
<dbReference type="InterPro" id="IPR028082">
    <property type="entry name" value="Peripla_BP_I"/>
</dbReference>
<accession>F8F5J8</accession>
<evidence type="ECO:0000256" key="1">
    <source>
        <dbReference type="SAM" id="SignalP"/>
    </source>
</evidence>
<dbReference type="PATRIC" id="fig|1036673.3.peg.2370"/>
<dbReference type="SUPFAM" id="SSF53822">
    <property type="entry name" value="Periplasmic binding protein-like I"/>
    <property type="match status" value="1"/>
</dbReference>
<gene>
    <name evidence="2" type="ordered locus">KNP414_02610</name>
</gene>
<dbReference type="KEGG" id="pms:KNP414_02610"/>
<dbReference type="AlphaFoldDB" id="F8F5J8"/>
<keyword evidence="1" id="KW-0732">Signal</keyword>